<sequence length="103" mass="10747">MPNTPQQGNAPSTPASGPPPPNSNMPTPSPSAILNGAAGMNPPRPGTANAGPLQPSQPTELTSNFFTEDLFFGTEFDSGMTSMDLLNTDDINFWINNEEPTGA</sequence>
<proteinExistence type="predicted"/>
<dbReference type="Proteomes" id="UP000298327">
    <property type="component" value="Unassembled WGS sequence"/>
</dbReference>
<evidence type="ECO:0000256" key="1">
    <source>
        <dbReference type="SAM" id="MobiDB-lite"/>
    </source>
</evidence>
<organism evidence="2 3">
    <name type="scientific">Dentipellis fragilis</name>
    <dbReference type="NCBI Taxonomy" id="205917"/>
    <lineage>
        <taxon>Eukaryota</taxon>
        <taxon>Fungi</taxon>
        <taxon>Dikarya</taxon>
        <taxon>Basidiomycota</taxon>
        <taxon>Agaricomycotina</taxon>
        <taxon>Agaricomycetes</taxon>
        <taxon>Russulales</taxon>
        <taxon>Hericiaceae</taxon>
        <taxon>Dentipellis</taxon>
    </lineage>
</organism>
<evidence type="ECO:0000313" key="2">
    <source>
        <dbReference type="EMBL" id="TFY55963.1"/>
    </source>
</evidence>
<protein>
    <submittedName>
        <fullName evidence="2">Uncharacterized protein</fullName>
    </submittedName>
</protein>
<comment type="caution">
    <text evidence="2">The sequence shown here is derived from an EMBL/GenBank/DDBJ whole genome shotgun (WGS) entry which is preliminary data.</text>
</comment>
<accession>A0A4Y9Y2I1</accession>
<gene>
    <name evidence="2" type="ORF">EVG20_g9123</name>
</gene>
<feature type="region of interest" description="Disordered" evidence="1">
    <location>
        <begin position="1"/>
        <end position="60"/>
    </location>
</feature>
<dbReference type="AlphaFoldDB" id="A0A4Y9Y2I1"/>
<keyword evidence="3" id="KW-1185">Reference proteome</keyword>
<name>A0A4Y9Y2I1_9AGAM</name>
<reference evidence="2 3" key="1">
    <citation type="submission" date="2019-02" db="EMBL/GenBank/DDBJ databases">
        <title>Genome sequencing of the rare red list fungi Dentipellis fragilis.</title>
        <authorList>
            <person name="Buettner E."/>
            <person name="Kellner H."/>
        </authorList>
    </citation>
    <scope>NUCLEOTIDE SEQUENCE [LARGE SCALE GENOMIC DNA]</scope>
    <source>
        <strain evidence="2 3">DSM 105465</strain>
    </source>
</reference>
<feature type="compositionally biased region" description="Pro residues" evidence="1">
    <location>
        <begin position="16"/>
        <end position="29"/>
    </location>
</feature>
<dbReference type="EMBL" id="SEOQ01000870">
    <property type="protein sequence ID" value="TFY55963.1"/>
    <property type="molecule type" value="Genomic_DNA"/>
</dbReference>
<evidence type="ECO:0000313" key="3">
    <source>
        <dbReference type="Proteomes" id="UP000298327"/>
    </source>
</evidence>